<dbReference type="AlphaFoldDB" id="C0GK36"/>
<gene>
    <name evidence="2" type="ORF">DealDRAFT_2845</name>
</gene>
<organism evidence="2 3">
    <name type="scientific">Dethiobacter alkaliphilus AHT 1</name>
    <dbReference type="NCBI Taxonomy" id="555088"/>
    <lineage>
        <taxon>Bacteria</taxon>
        <taxon>Bacillati</taxon>
        <taxon>Bacillota</taxon>
        <taxon>Dethiobacteria</taxon>
        <taxon>Dethiobacterales</taxon>
        <taxon>Dethiobacteraceae</taxon>
        <taxon>Dethiobacter</taxon>
    </lineage>
</organism>
<name>C0GK36_DETAL</name>
<feature type="compositionally biased region" description="Basic residues" evidence="1">
    <location>
        <begin position="1"/>
        <end position="10"/>
    </location>
</feature>
<reference evidence="2 3" key="1">
    <citation type="submission" date="2009-02" db="EMBL/GenBank/DDBJ databases">
        <title>Sequencing of the draft genome and assembly of Dethiobacter alkaliphilus AHT 1.</title>
        <authorList>
            <consortium name="US DOE Joint Genome Institute (JGI-PGF)"/>
            <person name="Lucas S."/>
            <person name="Copeland A."/>
            <person name="Lapidus A."/>
            <person name="Glavina del Rio T."/>
            <person name="Dalin E."/>
            <person name="Tice H."/>
            <person name="Bruce D."/>
            <person name="Goodwin L."/>
            <person name="Pitluck S."/>
            <person name="Larimer F."/>
            <person name="Land M.L."/>
            <person name="Hauser L."/>
            <person name="Muyzer G."/>
        </authorList>
    </citation>
    <scope>NUCLEOTIDE SEQUENCE [LARGE SCALE GENOMIC DNA]</scope>
    <source>
        <strain evidence="2 3">AHT 1</strain>
    </source>
</reference>
<feature type="region of interest" description="Disordered" evidence="1">
    <location>
        <begin position="1"/>
        <end position="38"/>
    </location>
</feature>
<protein>
    <submittedName>
        <fullName evidence="2">Uncharacterized protein</fullName>
    </submittedName>
</protein>
<evidence type="ECO:0000313" key="2">
    <source>
        <dbReference type="EMBL" id="EEG76306.1"/>
    </source>
</evidence>
<evidence type="ECO:0000256" key="1">
    <source>
        <dbReference type="SAM" id="MobiDB-lite"/>
    </source>
</evidence>
<dbReference type="EMBL" id="ACJM01000020">
    <property type="protein sequence ID" value="EEG76306.1"/>
    <property type="molecule type" value="Genomic_DNA"/>
</dbReference>
<proteinExistence type="predicted"/>
<keyword evidence="3" id="KW-1185">Reference proteome</keyword>
<comment type="caution">
    <text evidence="2">The sequence shown here is derived from an EMBL/GenBank/DDBJ whole genome shotgun (WGS) entry which is preliminary data.</text>
</comment>
<sequence>MTKQNRHKQSHGIFRGFVASKTGVDEKSYEEAQDGGDV</sequence>
<accession>C0GK36</accession>
<evidence type="ECO:0000313" key="3">
    <source>
        <dbReference type="Proteomes" id="UP000006443"/>
    </source>
</evidence>
<dbReference type="Proteomes" id="UP000006443">
    <property type="component" value="Unassembled WGS sequence"/>
</dbReference>